<dbReference type="PRINTS" id="PR00368">
    <property type="entry name" value="FADPNR"/>
</dbReference>
<dbReference type="AlphaFoldDB" id="A0A7Z2GNB5"/>
<accession>A0A7Z2GNB5</accession>
<evidence type="ECO:0000256" key="3">
    <source>
        <dbReference type="ARBA" id="ARBA00022827"/>
    </source>
</evidence>
<dbReference type="SUPFAM" id="SSF55424">
    <property type="entry name" value="FAD/NAD-linked reductases, dimerisation (C-terminal) domain"/>
    <property type="match status" value="1"/>
</dbReference>
<feature type="domain" description="Reductase C-terminal" evidence="6">
    <location>
        <begin position="332"/>
        <end position="429"/>
    </location>
</feature>
<dbReference type="Gene3D" id="3.30.390.30">
    <property type="match status" value="1"/>
</dbReference>
<evidence type="ECO:0000256" key="1">
    <source>
        <dbReference type="ARBA" id="ARBA00001974"/>
    </source>
</evidence>
<dbReference type="PRINTS" id="PR00411">
    <property type="entry name" value="PNDRDTASEI"/>
</dbReference>
<dbReference type="InterPro" id="IPR023753">
    <property type="entry name" value="FAD/NAD-binding_dom"/>
</dbReference>
<evidence type="ECO:0000256" key="4">
    <source>
        <dbReference type="ARBA" id="ARBA00023002"/>
    </source>
</evidence>
<dbReference type="KEGG" id="pacs:FAZ98_23985"/>
<dbReference type="InterPro" id="IPR036188">
    <property type="entry name" value="FAD/NAD-bd_sf"/>
</dbReference>
<organism evidence="7 8">
    <name type="scientific">Paraburkholderia acidisoli</name>
    <dbReference type="NCBI Taxonomy" id="2571748"/>
    <lineage>
        <taxon>Bacteria</taxon>
        <taxon>Pseudomonadati</taxon>
        <taxon>Pseudomonadota</taxon>
        <taxon>Betaproteobacteria</taxon>
        <taxon>Burkholderiales</taxon>
        <taxon>Burkholderiaceae</taxon>
        <taxon>Paraburkholderia</taxon>
    </lineage>
</organism>
<evidence type="ECO:0000259" key="5">
    <source>
        <dbReference type="Pfam" id="PF07992"/>
    </source>
</evidence>
<dbReference type="InterPro" id="IPR050446">
    <property type="entry name" value="FAD-oxidoreductase/Apoptosis"/>
</dbReference>
<sequence length="430" mass="45405">MTQRAMAIVGAGHVGGRAAQALREAGWQGRIVLVGAEPHWPYERPPLSKGLLTGERAAQQCALRAPQAWRDDHIERLHARVLALDPARRTLTLDTGGMLAHVAHLDYEALLLATGGHVRRLAVPVSAAASARVLYLRTLDDAAAIAPRLAPGARLAVVGGGFIGLEVAASARSRGCEVTVIEGGPRLLGRAVPEALAAQVHALHARNGVRIVLGAAVQAIEAHANGALAVLHGSGESADSVEADTVVVGIGIEPADEIARAAGLAVERGILVDETLQTSAPGIYAAGDVAVFPSRFGAHRLRQETWHNAETQARVAAHNLLGAREVYRELPWFWSDQYDHQLQVAGEPALARQTVVRALDGNTQIRFDFADERRAGHDGHVPRLVAASGFGPANALAKEMRVARMLVEREVTAAPAVLADAAVKLKSLLA</sequence>
<dbReference type="PANTHER" id="PTHR43557">
    <property type="entry name" value="APOPTOSIS-INDUCING FACTOR 1"/>
    <property type="match status" value="1"/>
</dbReference>
<reference evidence="7 8" key="1">
    <citation type="submission" date="2019-12" db="EMBL/GenBank/DDBJ databases">
        <title>Paraburkholderia acidiphila 7Q-K02 sp. nov and Paraburkholderia acidisoli DHF22 sp. nov., two strains isolated from forest soil.</title>
        <authorList>
            <person name="Gao Z."/>
            <person name="Qiu L."/>
        </authorList>
    </citation>
    <scope>NUCLEOTIDE SEQUENCE [LARGE SCALE GENOMIC DNA]</scope>
    <source>
        <strain evidence="7 8">DHF22</strain>
    </source>
</reference>
<feature type="domain" description="FAD/NAD(P)-binding" evidence="5">
    <location>
        <begin position="6"/>
        <end position="313"/>
    </location>
</feature>
<dbReference type="OrthoDB" id="9769238at2"/>
<protein>
    <submittedName>
        <fullName evidence="7">Pyridine nucleotide-disulfide oxidoreductase</fullName>
    </submittedName>
</protein>
<dbReference type="InterPro" id="IPR016156">
    <property type="entry name" value="FAD/NAD-linked_Rdtase_dimer_sf"/>
</dbReference>
<proteinExistence type="predicted"/>
<dbReference type="SUPFAM" id="SSF51905">
    <property type="entry name" value="FAD/NAD(P)-binding domain"/>
    <property type="match status" value="1"/>
</dbReference>
<dbReference type="EMBL" id="CP046915">
    <property type="protein sequence ID" value="QGZ64873.1"/>
    <property type="molecule type" value="Genomic_DNA"/>
</dbReference>
<comment type="cofactor">
    <cofactor evidence="1">
        <name>FAD</name>
        <dbReference type="ChEBI" id="CHEBI:57692"/>
    </cofactor>
</comment>
<dbReference type="GO" id="GO:0016651">
    <property type="term" value="F:oxidoreductase activity, acting on NAD(P)H"/>
    <property type="evidence" value="ECO:0007669"/>
    <property type="project" value="TreeGrafter"/>
</dbReference>
<dbReference type="GO" id="GO:0005737">
    <property type="term" value="C:cytoplasm"/>
    <property type="evidence" value="ECO:0007669"/>
    <property type="project" value="TreeGrafter"/>
</dbReference>
<dbReference type="Pfam" id="PF14759">
    <property type="entry name" value="Reductase_C"/>
    <property type="match status" value="1"/>
</dbReference>
<name>A0A7Z2GNB5_9BURK</name>
<evidence type="ECO:0000259" key="6">
    <source>
        <dbReference type="Pfam" id="PF14759"/>
    </source>
</evidence>
<dbReference type="Gene3D" id="3.50.50.60">
    <property type="entry name" value="FAD/NAD(P)-binding domain"/>
    <property type="match status" value="2"/>
</dbReference>
<keyword evidence="3" id="KW-0274">FAD</keyword>
<dbReference type="Pfam" id="PF07992">
    <property type="entry name" value="Pyr_redox_2"/>
    <property type="match status" value="1"/>
</dbReference>
<dbReference type="Proteomes" id="UP000433577">
    <property type="component" value="Chromosome 3"/>
</dbReference>
<dbReference type="RefSeq" id="WP_158954732.1">
    <property type="nucleotide sequence ID" value="NZ_CP046915.1"/>
</dbReference>
<evidence type="ECO:0000256" key="2">
    <source>
        <dbReference type="ARBA" id="ARBA00022630"/>
    </source>
</evidence>
<dbReference type="InterPro" id="IPR028202">
    <property type="entry name" value="Reductase_C"/>
</dbReference>
<keyword evidence="2" id="KW-0285">Flavoprotein</keyword>
<keyword evidence="8" id="KW-1185">Reference proteome</keyword>
<dbReference type="PANTHER" id="PTHR43557:SF2">
    <property type="entry name" value="RIESKE DOMAIN-CONTAINING PROTEIN-RELATED"/>
    <property type="match status" value="1"/>
</dbReference>
<evidence type="ECO:0000313" key="7">
    <source>
        <dbReference type="EMBL" id="QGZ64873.1"/>
    </source>
</evidence>
<keyword evidence="4" id="KW-0560">Oxidoreductase</keyword>
<gene>
    <name evidence="7" type="ORF">FAZ98_23985</name>
</gene>
<evidence type="ECO:0000313" key="8">
    <source>
        <dbReference type="Proteomes" id="UP000433577"/>
    </source>
</evidence>